<keyword evidence="1 7" id="KW-0813">Transport</keyword>
<proteinExistence type="inferred from homology"/>
<organism evidence="9 10">
    <name type="scientific">Mesorhizobium japonicum (strain LMG 29417 / CECT 9101 / MAFF 303099)</name>
    <name type="common">Mesorhizobium loti (strain MAFF 303099)</name>
    <dbReference type="NCBI Taxonomy" id="266835"/>
    <lineage>
        <taxon>Bacteria</taxon>
        <taxon>Pseudomonadati</taxon>
        <taxon>Pseudomonadota</taxon>
        <taxon>Alphaproteobacteria</taxon>
        <taxon>Hyphomicrobiales</taxon>
        <taxon>Phyllobacteriaceae</taxon>
        <taxon>Mesorhizobium</taxon>
    </lineage>
</organism>
<dbReference type="HOGENOM" id="CLU_000604_1_1_5"/>
<dbReference type="AlphaFoldDB" id="Q987Q3"/>
<evidence type="ECO:0000256" key="6">
    <source>
        <dbReference type="ARBA" id="ARBA00023136"/>
    </source>
</evidence>
<keyword evidence="5 7" id="KW-1278">Translocase</keyword>
<protein>
    <recommendedName>
        <fullName evidence="7">Spermidine/putrescine import ATP-binding protein PotA</fullName>
        <ecNumber evidence="7">7.6.2.11</ecNumber>
    </recommendedName>
</protein>
<gene>
    <name evidence="7" type="primary">potA</name>
    <name evidence="9" type="ordered locus">mlr6965</name>
</gene>
<dbReference type="Proteomes" id="UP000000552">
    <property type="component" value="Chromosome"/>
</dbReference>
<name>Q987Q3_RHILO</name>
<dbReference type="FunFam" id="3.40.50.300:FF:000133">
    <property type="entry name" value="Spermidine/putrescine import ATP-binding protein PotA"/>
    <property type="match status" value="1"/>
</dbReference>
<dbReference type="EMBL" id="BA000012">
    <property type="protein sequence ID" value="BAB53150.1"/>
    <property type="molecule type" value="Genomic_DNA"/>
</dbReference>
<evidence type="ECO:0000256" key="3">
    <source>
        <dbReference type="ARBA" id="ARBA00022741"/>
    </source>
</evidence>
<dbReference type="NCBIfam" id="TIGR01187">
    <property type="entry name" value="potA"/>
    <property type="match status" value="1"/>
</dbReference>
<accession>Q987Q3</accession>
<feature type="domain" description="ABC transporter" evidence="8">
    <location>
        <begin position="18"/>
        <end position="252"/>
    </location>
</feature>
<dbReference type="GO" id="GO:0015847">
    <property type="term" value="P:putrescine transport"/>
    <property type="evidence" value="ECO:0007669"/>
    <property type="project" value="UniProtKB-ARBA"/>
</dbReference>
<dbReference type="EC" id="7.6.2.11" evidence="7"/>
<evidence type="ECO:0000256" key="2">
    <source>
        <dbReference type="ARBA" id="ARBA00022475"/>
    </source>
</evidence>
<evidence type="ECO:0000256" key="1">
    <source>
        <dbReference type="ARBA" id="ARBA00022448"/>
    </source>
</evidence>
<dbReference type="SUPFAM" id="SSF52540">
    <property type="entry name" value="P-loop containing nucleoside triphosphate hydrolases"/>
    <property type="match status" value="1"/>
</dbReference>
<dbReference type="GO" id="GO:0016887">
    <property type="term" value="F:ATP hydrolysis activity"/>
    <property type="evidence" value="ECO:0007669"/>
    <property type="project" value="InterPro"/>
</dbReference>
<dbReference type="GO" id="GO:0043190">
    <property type="term" value="C:ATP-binding cassette (ABC) transporter complex"/>
    <property type="evidence" value="ECO:0007669"/>
    <property type="project" value="InterPro"/>
</dbReference>
<comment type="subunit">
    <text evidence="7">The complex is composed of two ATP-binding proteins (PotA), two transmembrane proteins (PotB and PotC) and a solute-binding protein (PotD).</text>
</comment>
<dbReference type="eggNOG" id="COG3842">
    <property type="taxonomic scope" value="Bacteria"/>
</dbReference>
<dbReference type="GO" id="GO:0005524">
    <property type="term" value="F:ATP binding"/>
    <property type="evidence" value="ECO:0007669"/>
    <property type="project" value="UniProtKB-KW"/>
</dbReference>
<dbReference type="PANTHER" id="PTHR42781:SF4">
    <property type="entry name" value="SPERMIDINE_PUTRESCINE IMPORT ATP-BINDING PROTEIN POTA"/>
    <property type="match status" value="1"/>
</dbReference>
<keyword evidence="3 7" id="KW-0547">Nucleotide-binding</keyword>
<dbReference type="InterPro" id="IPR005893">
    <property type="entry name" value="PotA-like"/>
</dbReference>
<evidence type="ECO:0000313" key="10">
    <source>
        <dbReference type="Proteomes" id="UP000000552"/>
    </source>
</evidence>
<comment type="function">
    <text evidence="7">Part of the ABC transporter complex PotABCD involved in spermidine/putrescine import. Responsible for energy coupling to the transport system.</text>
</comment>
<dbReference type="Gene3D" id="2.40.50.100">
    <property type="match status" value="1"/>
</dbReference>
<dbReference type="KEGG" id="mlo:mlr6965"/>
<dbReference type="InterPro" id="IPR017871">
    <property type="entry name" value="ABC_transporter-like_CS"/>
</dbReference>
<dbReference type="InterPro" id="IPR003439">
    <property type="entry name" value="ABC_transporter-like_ATP-bd"/>
</dbReference>
<comment type="catalytic activity">
    <reaction evidence="7">
        <text>ATP + H2O + polyamine-[polyamine-binding protein]Side 1 = ADP + phosphate + polyamineSide 2 + [polyamine-binding protein]Side 1.</text>
        <dbReference type="EC" id="7.6.2.11"/>
    </reaction>
</comment>
<dbReference type="InterPro" id="IPR027417">
    <property type="entry name" value="P-loop_NTPase"/>
</dbReference>
<dbReference type="SMART" id="SM00382">
    <property type="entry name" value="AAA"/>
    <property type="match status" value="1"/>
</dbReference>
<dbReference type="Gene3D" id="2.40.50.140">
    <property type="entry name" value="Nucleic acid-binding proteins"/>
    <property type="match status" value="1"/>
</dbReference>
<keyword evidence="6 7" id="KW-0472">Membrane</keyword>
<dbReference type="PROSITE" id="PS00211">
    <property type="entry name" value="ABC_TRANSPORTER_1"/>
    <property type="match status" value="1"/>
</dbReference>
<reference evidence="9 10" key="1">
    <citation type="journal article" date="2000" name="DNA Res.">
        <title>Complete genome structure of the nitrogen-fixing symbiotic bacterium Mesorhizobium loti.</title>
        <authorList>
            <person name="Kaneko T."/>
            <person name="Nakamura Y."/>
            <person name="Sato S."/>
            <person name="Asamizu E."/>
            <person name="Kato T."/>
            <person name="Sasamoto S."/>
            <person name="Watanabe A."/>
            <person name="Idesawa K."/>
            <person name="Ishikawa A."/>
            <person name="Kawashima K."/>
            <person name="Kimura T."/>
            <person name="Kishida Y."/>
            <person name="Kiyokawa C."/>
            <person name="Kohara M."/>
            <person name="Matsumoto M."/>
            <person name="Matsuno A."/>
            <person name="Mochizuki Y."/>
            <person name="Nakayama S."/>
            <person name="Nakazaki N."/>
            <person name="Shimpo S."/>
            <person name="Sugimoto M."/>
            <person name="Takeuchi C."/>
            <person name="Yamada M."/>
            <person name="Tabata S."/>
        </authorList>
    </citation>
    <scope>NUCLEOTIDE SEQUENCE [LARGE SCALE GENOMIC DNA]</scope>
    <source>
        <strain evidence="10">LMG 29417 / CECT 9101 / MAFF 303099</strain>
    </source>
</reference>
<evidence type="ECO:0000259" key="8">
    <source>
        <dbReference type="PROSITE" id="PS50893"/>
    </source>
</evidence>
<dbReference type="InterPro" id="IPR003593">
    <property type="entry name" value="AAA+_ATPase"/>
</dbReference>
<dbReference type="PANTHER" id="PTHR42781">
    <property type="entry name" value="SPERMIDINE/PUTRESCINE IMPORT ATP-BINDING PROTEIN POTA"/>
    <property type="match status" value="1"/>
</dbReference>
<keyword evidence="2 7" id="KW-1003">Cell membrane</keyword>
<sequence length="377" mass="40920">MIHFGDTMKDESTPGVAIRLNQVTKTYGSGNAVVTAVKSTTLDIFNNEFFTLLGPSGCGKTTLLRLIGGFEYPTAGTILLGGEDIASVPPFQRPINTVFQNYALFPHMTVAQNIGFGLRMLKRPRHEIAARVDEMLKLVRLENLSDRRTSQISGGQQQRVALARALASEPKVLLLDESLSALDYKLRKEMQMELKSLQAATGITFIFVTHDQEEALTMSDRVAVLSSGEIMQVGTPHEVYIKPANHFVANFVGETNFLHGRGLNSDDRGAVIDVRGVGAVAIPTKDRVAPGQLVNIVVRPEHLRILPLAQEPAGQLTGSVKAVSFCGAETQYTVELSRGAAVVTVRKYNTPEENLPIVIGDEVSVNFTPNSAQILPG</sequence>
<dbReference type="PROSITE" id="PS50893">
    <property type="entry name" value="ABC_TRANSPORTER_2"/>
    <property type="match status" value="1"/>
</dbReference>
<evidence type="ECO:0000256" key="5">
    <source>
        <dbReference type="ARBA" id="ARBA00022967"/>
    </source>
</evidence>
<dbReference type="InterPro" id="IPR012340">
    <property type="entry name" value="NA-bd_OB-fold"/>
</dbReference>
<dbReference type="Pfam" id="PF00005">
    <property type="entry name" value="ABC_tran"/>
    <property type="match status" value="1"/>
</dbReference>
<keyword evidence="4 7" id="KW-0067">ATP-binding</keyword>
<comment type="similarity">
    <text evidence="7">Belongs to the ABC transporter superfamily. Spermidine/putrescine importer (TC 3.A.1.11.1) family.</text>
</comment>
<evidence type="ECO:0000256" key="4">
    <source>
        <dbReference type="ARBA" id="ARBA00022840"/>
    </source>
</evidence>
<dbReference type="InterPro" id="IPR013611">
    <property type="entry name" value="Transp-assoc_OB_typ2"/>
</dbReference>
<dbReference type="Pfam" id="PF08402">
    <property type="entry name" value="TOBE_2"/>
    <property type="match status" value="1"/>
</dbReference>
<dbReference type="Gene3D" id="3.40.50.300">
    <property type="entry name" value="P-loop containing nucleotide triphosphate hydrolases"/>
    <property type="match status" value="1"/>
</dbReference>
<evidence type="ECO:0000256" key="7">
    <source>
        <dbReference type="RuleBase" id="RU364083"/>
    </source>
</evidence>
<dbReference type="SUPFAM" id="SSF50331">
    <property type="entry name" value="MOP-like"/>
    <property type="match status" value="1"/>
</dbReference>
<evidence type="ECO:0000313" key="9">
    <source>
        <dbReference type="EMBL" id="BAB53150.1"/>
    </source>
</evidence>
<dbReference type="GO" id="GO:0015417">
    <property type="term" value="F:ABC-type polyamine transporter activity"/>
    <property type="evidence" value="ECO:0007669"/>
    <property type="project" value="UniProtKB-EC"/>
</dbReference>
<dbReference type="InterPro" id="IPR050093">
    <property type="entry name" value="ABC_SmlMolc_Importer"/>
</dbReference>
<dbReference type="InterPro" id="IPR008995">
    <property type="entry name" value="Mo/tungstate-bd_C_term_dom"/>
</dbReference>